<comment type="catalytic activity">
    <reaction evidence="1">
        <text>Thiol-dependent hydrolysis of ester, thioester, amide, peptide and isopeptide bonds formed by the C-terminal Gly of ubiquitin (a 76-residue protein attached to proteins as an intracellular targeting signal).</text>
        <dbReference type="EC" id="3.4.19.12"/>
    </reaction>
</comment>
<dbReference type="Pfam" id="PF00443">
    <property type="entry name" value="UCH"/>
    <property type="match status" value="1"/>
</dbReference>
<evidence type="ECO:0000259" key="14">
    <source>
        <dbReference type="PROSITE" id="PS50865"/>
    </source>
</evidence>
<dbReference type="EC" id="3.4.19.12" evidence="3"/>
<dbReference type="OrthoDB" id="447808at2759"/>
<evidence type="ECO:0000256" key="2">
    <source>
        <dbReference type="ARBA" id="ARBA00009085"/>
    </source>
</evidence>
<dbReference type="InterPro" id="IPR018200">
    <property type="entry name" value="USP_CS"/>
</dbReference>
<keyword evidence="10" id="KW-0862">Zinc</keyword>
<keyword evidence="6 11" id="KW-0863">Zinc-finger</keyword>
<dbReference type="PROSITE" id="PS50235">
    <property type="entry name" value="USP_3"/>
    <property type="match status" value="1"/>
</dbReference>
<dbReference type="AlphaFoldDB" id="A0A813HPN8"/>
<dbReference type="EMBL" id="CAJNNV010032247">
    <property type="protein sequence ID" value="CAE8639412.1"/>
    <property type="molecule type" value="Genomic_DNA"/>
</dbReference>
<evidence type="ECO:0000256" key="1">
    <source>
        <dbReference type="ARBA" id="ARBA00000707"/>
    </source>
</evidence>
<dbReference type="Pfam" id="PF01753">
    <property type="entry name" value="zf-MYND"/>
    <property type="match status" value="1"/>
</dbReference>
<dbReference type="InterPro" id="IPR038765">
    <property type="entry name" value="Papain-like_cys_pep_sf"/>
</dbReference>
<evidence type="ECO:0000313" key="15">
    <source>
        <dbReference type="EMBL" id="CAE8639412.1"/>
    </source>
</evidence>
<evidence type="ECO:0000256" key="12">
    <source>
        <dbReference type="SAM" id="MobiDB-lite"/>
    </source>
</evidence>
<evidence type="ECO:0000256" key="6">
    <source>
        <dbReference type="ARBA" id="ARBA00022771"/>
    </source>
</evidence>
<keyword evidence="8" id="KW-0378">Hydrolase</keyword>
<dbReference type="InterPro" id="IPR028889">
    <property type="entry name" value="USP"/>
</dbReference>
<dbReference type="InterPro" id="IPR001394">
    <property type="entry name" value="Peptidase_C19_UCH"/>
</dbReference>
<feature type="domain" description="USP" evidence="13">
    <location>
        <begin position="101"/>
        <end position="537"/>
    </location>
</feature>
<evidence type="ECO:0000256" key="10">
    <source>
        <dbReference type="ARBA" id="ARBA00022833"/>
    </source>
</evidence>
<dbReference type="GO" id="GO:0016579">
    <property type="term" value="P:protein deubiquitination"/>
    <property type="evidence" value="ECO:0007669"/>
    <property type="project" value="InterPro"/>
</dbReference>
<reference evidence="15" key="1">
    <citation type="submission" date="2021-02" db="EMBL/GenBank/DDBJ databases">
        <authorList>
            <person name="Dougan E. K."/>
            <person name="Rhodes N."/>
            <person name="Thang M."/>
            <person name="Chan C."/>
        </authorList>
    </citation>
    <scope>NUCLEOTIDE SEQUENCE</scope>
</reference>
<proteinExistence type="inferred from homology"/>
<evidence type="ECO:0000256" key="11">
    <source>
        <dbReference type="PROSITE-ProRule" id="PRU00134"/>
    </source>
</evidence>
<feature type="region of interest" description="Disordered" evidence="12">
    <location>
        <begin position="874"/>
        <end position="1132"/>
    </location>
</feature>
<keyword evidence="7" id="KW-0833">Ubl conjugation pathway</keyword>
<evidence type="ECO:0000259" key="13">
    <source>
        <dbReference type="PROSITE" id="PS50235"/>
    </source>
</evidence>
<feature type="compositionally biased region" description="Low complexity" evidence="12">
    <location>
        <begin position="1077"/>
        <end position="1101"/>
    </location>
</feature>
<dbReference type="Gene3D" id="3.90.70.10">
    <property type="entry name" value="Cysteine proteinases"/>
    <property type="match status" value="2"/>
</dbReference>
<dbReference type="Proteomes" id="UP000654075">
    <property type="component" value="Unassembled WGS sequence"/>
</dbReference>
<keyword evidence="5" id="KW-0479">Metal-binding</keyword>
<evidence type="ECO:0000256" key="9">
    <source>
        <dbReference type="ARBA" id="ARBA00022807"/>
    </source>
</evidence>
<sequence length="1132" mass="120980">MEPGTLRSTKEGLCATCYAKADVKCSKCKQRWYCSSYCQAKDWHLGHKGDCGLQDLRIPDCVPAPPSRLLPESVQRPVHSDSTWRKLVECTELGAREGPPRGLKNVGNSCYMNAVLQGLHHGVPVLQSVLRQHAGRDSDTAASSCRCQRGGPPSSNRQPDESPRLSRTAWGTATASTAAGGCFRCDLETVSSSSLDPRPRITDGQDDSDTFDFCIGDAVVLHGLGAADLNDKEGVLVSLPATNCPAEEARCGVRLAGHVTKAVRPQNIRLRCRAASGPPPEVVRWLPRLGEEFTFGAQEDAHEFLRSLLRLLEDEELKEHAETLRLDSTEAPAPNADLTAAPKRIFGGLLVSQCTCTKRDCVASSFSFEPFMDLSLDITEATDSVEDALQLFTAAEKLDKTNLWKCDSCGETVRARKQLTIYSPPSFLALHLKRFRHGERGKVTRPVQFSAELNLRPFLCSGSPEAGRPVLYELRAIIVHLDKLGYSSFGHYVSYVRCAGERKGSSSWFLVDDSQTTEVPEAEVLRQQAYLLFYARTGSASEVSSGSRRTDSKAAAAVNDSPAGSAAMLPSKCRGHGGAICSFFASSDGLCTGCYKEAAACPVASVQRGDAFERGSFCRGSELADIHIHHEQTAQRNGDFESRPQLRRRLLLKPLLDLQQPTVPAHQELLYLLLSVSRKIARLMWWAVTFLFKLCLQDGSKCKALPLCQISLVRVPERRACRCRAWVDSALGRLEDLALRTRERLAALAAELRSLRAEEAEAVPAALDAALDLERRVLGKLETALCQQVDRVAGDCQATQRIVAGLDERLGEEIHRLGGKLEKMADEQHKMAVQLAGPASEESAGGCLANVHQPSGTLNPAPMVPAKECCYQPSATTQDGRRSREVSPSASAAAALLGSTKTHPQLAAAIGQMRGRATAAPPKKSAPNRGLDSKKTPPSFERSSSWPASSRPDGGETERVLLAAPPPPTPAPEGSADGASVPEGTSRAPKSLRRPPEAWHARAQQPPFELGSPLTSGPGSSFDDAWQPAGPAPPLPPGFASGARDAAGCPGGAGGLTSTTVSGRFRGRSPPPPPTPLLRSGSSPDAADASAARAFASAPGATPLAPPGSPVAKVLFSPRRSSPAAATPSPAG</sequence>
<comment type="similarity">
    <text evidence="2">Belongs to the peptidase C19 family.</text>
</comment>
<keyword evidence="4" id="KW-0645">Protease</keyword>
<dbReference type="InterPro" id="IPR050164">
    <property type="entry name" value="Peptidase_C19"/>
</dbReference>
<dbReference type="InterPro" id="IPR002893">
    <property type="entry name" value="Znf_MYND"/>
</dbReference>
<evidence type="ECO:0000256" key="4">
    <source>
        <dbReference type="ARBA" id="ARBA00022670"/>
    </source>
</evidence>
<dbReference type="PROSITE" id="PS00972">
    <property type="entry name" value="USP_1"/>
    <property type="match status" value="1"/>
</dbReference>
<dbReference type="GO" id="GO:0008270">
    <property type="term" value="F:zinc ion binding"/>
    <property type="evidence" value="ECO:0007669"/>
    <property type="project" value="UniProtKB-KW"/>
</dbReference>
<keyword evidence="16" id="KW-1185">Reference proteome</keyword>
<evidence type="ECO:0000313" key="16">
    <source>
        <dbReference type="Proteomes" id="UP000654075"/>
    </source>
</evidence>
<dbReference type="PANTHER" id="PTHR24006:SF758">
    <property type="entry name" value="UBIQUITIN CARBOXYL-TERMINAL HYDROLASE 36"/>
    <property type="match status" value="1"/>
</dbReference>
<evidence type="ECO:0000256" key="5">
    <source>
        <dbReference type="ARBA" id="ARBA00022723"/>
    </source>
</evidence>
<dbReference type="GO" id="GO:0005829">
    <property type="term" value="C:cytosol"/>
    <property type="evidence" value="ECO:0007669"/>
    <property type="project" value="TreeGrafter"/>
</dbReference>
<dbReference type="PANTHER" id="PTHR24006">
    <property type="entry name" value="UBIQUITIN CARBOXYL-TERMINAL HYDROLASE"/>
    <property type="match status" value="1"/>
</dbReference>
<feature type="domain" description="MYND-type" evidence="14">
    <location>
        <begin position="14"/>
        <end position="51"/>
    </location>
</feature>
<dbReference type="Gene3D" id="6.10.140.2220">
    <property type="match status" value="1"/>
</dbReference>
<gene>
    <name evidence="15" type="ORF">PGLA1383_LOCUS54456</name>
</gene>
<organism evidence="15 16">
    <name type="scientific">Polarella glacialis</name>
    <name type="common">Dinoflagellate</name>
    <dbReference type="NCBI Taxonomy" id="89957"/>
    <lineage>
        <taxon>Eukaryota</taxon>
        <taxon>Sar</taxon>
        <taxon>Alveolata</taxon>
        <taxon>Dinophyceae</taxon>
        <taxon>Suessiales</taxon>
        <taxon>Suessiaceae</taxon>
        <taxon>Polarella</taxon>
    </lineage>
</organism>
<feature type="region of interest" description="Disordered" evidence="12">
    <location>
        <begin position="140"/>
        <end position="167"/>
    </location>
</feature>
<feature type="compositionally biased region" description="Low complexity" evidence="12">
    <location>
        <begin position="1010"/>
        <end position="1021"/>
    </location>
</feature>
<dbReference type="SUPFAM" id="SSF54001">
    <property type="entry name" value="Cysteine proteinases"/>
    <property type="match status" value="1"/>
</dbReference>
<evidence type="ECO:0000256" key="8">
    <source>
        <dbReference type="ARBA" id="ARBA00022801"/>
    </source>
</evidence>
<dbReference type="PROSITE" id="PS50865">
    <property type="entry name" value="ZF_MYND_2"/>
    <property type="match status" value="1"/>
</dbReference>
<dbReference type="PROSITE" id="PS01360">
    <property type="entry name" value="ZF_MYND_1"/>
    <property type="match status" value="1"/>
</dbReference>
<name>A0A813HPN8_POLGL</name>
<evidence type="ECO:0000256" key="3">
    <source>
        <dbReference type="ARBA" id="ARBA00012759"/>
    </source>
</evidence>
<dbReference type="GO" id="GO:0006508">
    <property type="term" value="P:proteolysis"/>
    <property type="evidence" value="ECO:0007669"/>
    <property type="project" value="UniProtKB-KW"/>
</dbReference>
<protein>
    <recommendedName>
        <fullName evidence="3">ubiquitinyl hydrolase 1</fullName>
        <ecNumber evidence="3">3.4.19.12</ecNumber>
    </recommendedName>
</protein>
<comment type="caution">
    <text evidence="15">The sequence shown here is derived from an EMBL/GenBank/DDBJ whole genome shotgun (WGS) entry which is preliminary data.</text>
</comment>
<dbReference type="SUPFAM" id="SSF144232">
    <property type="entry name" value="HIT/MYND zinc finger-like"/>
    <property type="match status" value="1"/>
</dbReference>
<dbReference type="GO" id="GO:0005634">
    <property type="term" value="C:nucleus"/>
    <property type="evidence" value="ECO:0007669"/>
    <property type="project" value="TreeGrafter"/>
</dbReference>
<accession>A0A813HPN8</accession>
<dbReference type="GO" id="GO:0004843">
    <property type="term" value="F:cysteine-type deubiquitinase activity"/>
    <property type="evidence" value="ECO:0007669"/>
    <property type="project" value="UniProtKB-EC"/>
</dbReference>
<keyword evidence="9" id="KW-0788">Thiol protease</keyword>
<feature type="compositionally biased region" description="Low complexity" evidence="12">
    <location>
        <begin position="1117"/>
        <end position="1132"/>
    </location>
</feature>
<evidence type="ECO:0000256" key="7">
    <source>
        <dbReference type="ARBA" id="ARBA00022786"/>
    </source>
</evidence>